<feature type="compositionally biased region" description="Polar residues" evidence="1">
    <location>
        <begin position="315"/>
        <end position="335"/>
    </location>
</feature>
<feature type="compositionally biased region" description="Polar residues" evidence="1">
    <location>
        <begin position="683"/>
        <end position="692"/>
    </location>
</feature>
<feature type="compositionally biased region" description="Basic and acidic residues" evidence="1">
    <location>
        <begin position="90"/>
        <end position="103"/>
    </location>
</feature>
<feature type="compositionally biased region" description="Acidic residues" evidence="1">
    <location>
        <begin position="104"/>
        <end position="121"/>
    </location>
</feature>
<feature type="region of interest" description="Disordered" evidence="1">
    <location>
        <begin position="525"/>
        <end position="570"/>
    </location>
</feature>
<feature type="compositionally biased region" description="Low complexity" evidence="1">
    <location>
        <begin position="257"/>
        <end position="272"/>
    </location>
</feature>
<proteinExistence type="predicted"/>
<keyword evidence="3" id="KW-1185">Reference proteome</keyword>
<feature type="region of interest" description="Disordered" evidence="1">
    <location>
        <begin position="368"/>
        <end position="387"/>
    </location>
</feature>
<evidence type="ECO:0000256" key="1">
    <source>
        <dbReference type="SAM" id="MobiDB-lite"/>
    </source>
</evidence>
<dbReference type="AlphaFoldDB" id="A0A8J2IB67"/>
<feature type="region of interest" description="Disordered" evidence="1">
    <location>
        <begin position="189"/>
        <end position="272"/>
    </location>
</feature>
<gene>
    <name evidence="2" type="ORF">ALTATR162_LOCUS11082</name>
</gene>
<evidence type="ECO:0000313" key="3">
    <source>
        <dbReference type="Proteomes" id="UP000676310"/>
    </source>
</evidence>
<accession>A0A8J2IB67</accession>
<organism evidence="2 3">
    <name type="scientific">Alternaria atra</name>
    <dbReference type="NCBI Taxonomy" id="119953"/>
    <lineage>
        <taxon>Eukaryota</taxon>
        <taxon>Fungi</taxon>
        <taxon>Dikarya</taxon>
        <taxon>Ascomycota</taxon>
        <taxon>Pezizomycotina</taxon>
        <taxon>Dothideomycetes</taxon>
        <taxon>Pleosporomycetidae</taxon>
        <taxon>Pleosporales</taxon>
        <taxon>Pleosporineae</taxon>
        <taxon>Pleosporaceae</taxon>
        <taxon>Alternaria</taxon>
        <taxon>Alternaria sect. Ulocladioides</taxon>
    </lineage>
</organism>
<feature type="compositionally biased region" description="Polar residues" evidence="1">
    <location>
        <begin position="215"/>
        <end position="251"/>
    </location>
</feature>
<feature type="compositionally biased region" description="Acidic residues" evidence="1">
    <location>
        <begin position="790"/>
        <end position="800"/>
    </location>
</feature>
<feature type="compositionally biased region" description="Low complexity" evidence="1">
    <location>
        <begin position="703"/>
        <end position="716"/>
    </location>
</feature>
<sequence length="821" mass="91810">MSSQQTTAYLARIRDRIAAVRQNANTTSLKTRITNTVRRDSLGRRGEVARQTLAASLGEYYEAQRSEDDLRDLSPVAGCWDGENGEDVEWDGRSDSMEPLRDGEGEDYGDGDGDGDEEREDWELDMDREDERCMEVDRFMDLESLIAEERFLNGEVESEMYVAYHSLNNVWVGKKKGCQIQDTLQKCSEEAPDTEKLEDEEDVISNPYPEDNDLISLTRQYKNNITPHPAPNNSRKANTGSPAGLSKTSIPYSEDAPTSIHQPSPPSQSSYSPHRIITASAHLSRFPIYPPDRIIPPIAPFNASRPHLPPVPHAPSNSTQSNAPPIPDSQTNAHNNVEDYASNHPYHGMNQQETQEYWHHLENYNTESERKLRRGEVADGHSRPRALSSPVQYRNDRVFDSAGEDCQRDARVSQARDGEVMRQHLDNLSPKTRTSRFLETECEQREQVGMKKVNVVGRFFSNFACRPGAVTPEDAAVPVNDSAPAGMVSIVPKKYAMAYLSRRIRRPQQKEEDARLGERLLALQLSAPNDKRAGDIEDNRRATEDAPQVQRANKRSENTQHRSKPRVVNVENQTQSVIGPPVDLSKMIQRAPDSIRTSSPLLGSEVGPSGIREGVHCARRETHSGSSSSLSDRLRQTKLEDLPLRFGAAEEIRNLMLDLERDQNVPTNTPIQHRVGHPDAIDPTNTPASQANELPGGFSRLGTTTTPPQFSTSPSHSPRETLERHFRTQRQVNERFALQIKAAKSHSSNLTLPPSFRVPEMHNSVLTIPREPSPLAQVASAEDFGATNLGEEDVDSVDDCGIDRGNENRQADIEDLEEFPV</sequence>
<dbReference type="Proteomes" id="UP000676310">
    <property type="component" value="Unassembled WGS sequence"/>
</dbReference>
<feature type="region of interest" description="Disordered" evidence="1">
    <location>
        <begin position="305"/>
        <end position="342"/>
    </location>
</feature>
<feature type="compositionally biased region" description="Basic and acidic residues" evidence="1">
    <location>
        <begin position="368"/>
        <end position="382"/>
    </location>
</feature>
<comment type="caution">
    <text evidence="2">The sequence shown here is derived from an EMBL/GenBank/DDBJ whole genome shotgun (WGS) entry which is preliminary data.</text>
</comment>
<dbReference type="OrthoDB" id="3691470at2759"/>
<feature type="compositionally biased region" description="Basic and acidic residues" evidence="1">
    <location>
        <begin position="529"/>
        <end position="544"/>
    </location>
</feature>
<feature type="region of interest" description="Disordered" evidence="1">
    <location>
        <begin position="73"/>
        <end position="121"/>
    </location>
</feature>
<dbReference type="GeneID" id="67011315"/>
<feature type="compositionally biased region" description="Basic and acidic residues" evidence="1">
    <location>
        <begin position="801"/>
        <end position="812"/>
    </location>
</feature>
<dbReference type="EMBL" id="CAJRGZ010000030">
    <property type="protein sequence ID" value="CAG5184788.1"/>
    <property type="molecule type" value="Genomic_DNA"/>
</dbReference>
<name>A0A8J2IB67_9PLEO</name>
<dbReference type="RefSeq" id="XP_043174659.1">
    <property type="nucleotide sequence ID" value="XM_043318724.1"/>
</dbReference>
<protein>
    <submittedName>
        <fullName evidence="2">Uncharacterized protein</fullName>
    </submittedName>
</protein>
<evidence type="ECO:0000313" key="2">
    <source>
        <dbReference type="EMBL" id="CAG5184788.1"/>
    </source>
</evidence>
<feature type="region of interest" description="Disordered" evidence="1">
    <location>
        <begin position="678"/>
        <end position="725"/>
    </location>
</feature>
<reference evidence="2" key="1">
    <citation type="submission" date="2021-05" db="EMBL/GenBank/DDBJ databases">
        <authorList>
            <person name="Stam R."/>
        </authorList>
    </citation>
    <scope>NUCLEOTIDE SEQUENCE</scope>
    <source>
        <strain evidence="2">CS162</strain>
    </source>
</reference>
<feature type="region of interest" description="Disordered" evidence="1">
    <location>
        <begin position="784"/>
        <end position="821"/>
    </location>
</feature>